<comment type="caution">
    <text evidence="1">The sequence shown here is derived from an EMBL/GenBank/DDBJ whole genome shotgun (WGS) entry which is preliminary data.</text>
</comment>
<name>A0ABT4UYA0_9PSEU</name>
<evidence type="ECO:0000313" key="2">
    <source>
        <dbReference type="Proteomes" id="UP001210380"/>
    </source>
</evidence>
<gene>
    <name evidence="1" type="ORF">OU415_14650</name>
</gene>
<sequence length="331" mass="37349">MLTKSKWSRHVSLSSVEQERWTKVLDSQCGVVSNEQLREFGLSQDFANAQIEARRWQRVLPDVYAVFTGPLPRSSLISAALCYGGPWAVLSHRTAAEEWGMLPIAADSPVHITVPYKKSAVSQLPIVQVHRSRAFHHIVAPSEPPRTNREDTVIDMAVAEPTPAAARDRLVQLVGANRLAVWRVQAQLEFRPPYRYRKALKQALHLLAGGALSVLETEYLRNVEQAHGLPTGKRQAPFVVDDVVLWEDVVYDDSGVRLTVRLDGRQFHETRRIAFRDRRRDNAAELAARARLTYGWHDVRTDPCGVAQEVIAVLRREGWQGMPRTCPRCSA</sequence>
<keyword evidence="2" id="KW-1185">Reference proteome</keyword>
<proteinExistence type="predicted"/>
<evidence type="ECO:0008006" key="3">
    <source>
        <dbReference type="Google" id="ProtNLM"/>
    </source>
</evidence>
<dbReference type="Proteomes" id="UP001210380">
    <property type="component" value="Unassembled WGS sequence"/>
</dbReference>
<reference evidence="1 2" key="1">
    <citation type="submission" date="2022-11" db="EMBL/GenBank/DDBJ databases">
        <title>Draft genome sequence of Saccharopolyspora sp. WRP15-2 isolated from rhizosphere soils of wild rice in Thailand.</title>
        <authorList>
            <person name="Duangmal K."/>
            <person name="Kammanee S."/>
            <person name="Muangham S."/>
        </authorList>
    </citation>
    <scope>NUCLEOTIDE SEQUENCE [LARGE SCALE GENOMIC DNA]</scope>
    <source>
        <strain evidence="1 2">WRP15-2</strain>
    </source>
</reference>
<organism evidence="1 2">
    <name type="scientific">Saccharopolyspora oryzae</name>
    <dbReference type="NCBI Taxonomy" id="2997343"/>
    <lineage>
        <taxon>Bacteria</taxon>
        <taxon>Bacillati</taxon>
        <taxon>Actinomycetota</taxon>
        <taxon>Actinomycetes</taxon>
        <taxon>Pseudonocardiales</taxon>
        <taxon>Pseudonocardiaceae</taxon>
        <taxon>Saccharopolyspora</taxon>
    </lineage>
</organism>
<dbReference type="EMBL" id="JAQGLA010000018">
    <property type="protein sequence ID" value="MDA3626683.1"/>
    <property type="molecule type" value="Genomic_DNA"/>
</dbReference>
<accession>A0ABT4UYA0</accession>
<dbReference type="RefSeq" id="WP_270949323.1">
    <property type="nucleotide sequence ID" value="NZ_JAQGLA010000018.1"/>
</dbReference>
<protein>
    <recommendedName>
        <fullName evidence="3">Transcriptional regulator, AbiEi antitoxin, Type IV TA system</fullName>
    </recommendedName>
</protein>
<evidence type="ECO:0000313" key="1">
    <source>
        <dbReference type="EMBL" id="MDA3626683.1"/>
    </source>
</evidence>